<dbReference type="SUPFAM" id="SSF56935">
    <property type="entry name" value="Porins"/>
    <property type="match status" value="1"/>
</dbReference>
<dbReference type="EMBL" id="JBHSWN010000001">
    <property type="protein sequence ID" value="MFC6792195.1"/>
    <property type="molecule type" value="Genomic_DNA"/>
</dbReference>
<gene>
    <name evidence="4" type="ORF">ACFQE0_23035</name>
</gene>
<keyword evidence="3" id="KW-0732">Signal</keyword>
<sequence>MPLLRRHASWISGLAVLTAAAIPQPASAQTVSEMATRMDAMQRQMQAMQQELAALRRRSGAQKQALMGEVRERRTLSREQARLAERQARQQQVARAGGPGGARPAPSEHTPVILANDLVCNSGSYALGSAICFTPGGFVELAGFYRSANTVSDVATDFNGIPFRNNPQSRENEFRFSARQSRLSGLFTARVEPTLQISGYYEIDFLAAGVTSNSRESNSYVPRIRQIFATVDSLDTGWHILAGQAWSLITTDLAGITPLKEQIPLTIDAQYVPGFNWTRNPQVRVVKDLAPGLWAGLSVESPQSVLPPSPFAAPSNVNVNNTGDAAGQLNNSTTYSNNSIPDIAGKLVFEPGFGHFEVKGLVRFFDDRIAPAALTGGLRTSGRSETAVGYGVGGAATLPVIDKHLDIQVSGLIGEGIGRYGSSQLPDFALRADGSIATIPVFQLLAGGVYHVQPGTDVYVYAGWEHATRTGAFNTTGYGSPTLVATGCNIEGAASGSCQAETRDIRQITGGFWHDLYKGSYGRLVAGAQVSYTERDAFRGAQGIQPSTHLVTGLTSLRYYPF</sequence>
<feature type="chain" id="PRO_5047540648" description="Porin" evidence="3">
    <location>
        <begin position="29"/>
        <end position="562"/>
    </location>
</feature>
<dbReference type="RefSeq" id="WP_378973847.1">
    <property type="nucleotide sequence ID" value="NZ_JBHSWN010000001.1"/>
</dbReference>
<accession>A0ABW2BRK3</accession>
<keyword evidence="1" id="KW-0175">Coiled coil</keyword>
<keyword evidence="5" id="KW-1185">Reference proteome</keyword>
<evidence type="ECO:0000256" key="2">
    <source>
        <dbReference type="SAM" id="MobiDB-lite"/>
    </source>
</evidence>
<proteinExistence type="predicted"/>
<protein>
    <recommendedName>
        <fullName evidence="6">Porin</fullName>
    </recommendedName>
</protein>
<evidence type="ECO:0000256" key="1">
    <source>
        <dbReference type="SAM" id="Coils"/>
    </source>
</evidence>
<organism evidence="4 5">
    <name type="scientific">Methylobacterium komagatae</name>
    <dbReference type="NCBI Taxonomy" id="374425"/>
    <lineage>
        <taxon>Bacteria</taxon>
        <taxon>Pseudomonadati</taxon>
        <taxon>Pseudomonadota</taxon>
        <taxon>Alphaproteobacteria</taxon>
        <taxon>Hyphomicrobiales</taxon>
        <taxon>Methylobacteriaceae</taxon>
        <taxon>Methylobacterium</taxon>
    </lineage>
</organism>
<feature type="region of interest" description="Disordered" evidence="2">
    <location>
        <begin position="85"/>
        <end position="109"/>
    </location>
</feature>
<evidence type="ECO:0000256" key="3">
    <source>
        <dbReference type="SAM" id="SignalP"/>
    </source>
</evidence>
<evidence type="ECO:0000313" key="5">
    <source>
        <dbReference type="Proteomes" id="UP001596292"/>
    </source>
</evidence>
<feature type="signal peptide" evidence="3">
    <location>
        <begin position="1"/>
        <end position="28"/>
    </location>
</feature>
<reference evidence="5" key="1">
    <citation type="journal article" date="2019" name="Int. J. Syst. Evol. Microbiol.">
        <title>The Global Catalogue of Microorganisms (GCM) 10K type strain sequencing project: providing services to taxonomists for standard genome sequencing and annotation.</title>
        <authorList>
            <consortium name="The Broad Institute Genomics Platform"/>
            <consortium name="The Broad Institute Genome Sequencing Center for Infectious Disease"/>
            <person name="Wu L."/>
            <person name="Ma J."/>
        </authorList>
    </citation>
    <scope>NUCLEOTIDE SEQUENCE [LARGE SCALE GENOMIC DNA]</scope>
    <source>
        <strain evidence="5">CCUG 48316</strain>
    </source>
</reference>
<evidence type="ECO:0008006" key="6">
    <source>
        <dbReference type="Google" id="ProtNLM"/>
    </source>
</evidence>
<evidence type="ECO:0000313" key="4">
    <source>
        <dbReference type="EMBL" id="MFC6792195.1"/>
    </source>
</evidence>
<comment type="caution">
    <text evidence="4">The sequence shown here is derived from an EMBL/GenBank/DDBJ whole genome shotgun (WGS) entry which is preliminary data.</text>
</comment>
<dbReference type="Proteomes" id="UP001596292">
    <property type="component" value="Unassembled WGS sequence"/>
</dbReference>
<name>A0ABW2BRK3_9HYPH</name>
<feature type="coiled-coil region" evidence="1">
    <location>
        <begin position="31"/>
        <end position="65"/>
    </location>
</feature>